<evidence type="ECO:0000313" key="1">
    <source>
        <dbReference type="EMBL" id="MBW95118.1"/>
    </source>
</evidence>
<protein>
    <submittedName>
        <fullName evidence="1">Uncharacterized protein MANES_09G088500</fullName>
    </submittedName>
</protein>
<dbReference type="EMBL" id="GGEC01014635">
    <property type="protein sequence ID" value="MBW95118.1"/>
    <property type="molecule type" value="Transcribed_RNA"/>
</dbReference>
<dbReference type="AlphaFoldDB" id="A0A2P2JNR0"/>
<reference evidence="1" key="1">
    <citation type="submission" date="2018-02" db="EMBL/GenBank/DDBJ databases">
        <title>Rhizophora mucronata_Transcriptome.</title>
        <authorList>
            <person name="Meera S.P."/>
            <person name="Sreeshan A."/>
            <person name="Augustine A."/>
        </authorList>
    </citation>
    <scope>NUCLEOTIDE SEQUENCE</scope>
    <source>
        <tissue evidence="1">Leaf</tissue>
    </source>
</reference>
<accession>A0A2P2JNR0</accession>
<name>A0A2P2JNR0_RHIMU</name>
<sequence>MEVISECPFFSAASKAVSPDLLIAVLLTPLCSSSFLTIRALPFRAAICNAVLPLPSTMFIKEEFDIISPSTSSTFCPLTAIWRAV</sequence>
<proteinExistence type="predicted"/>
<organism evidence="1">
    <name type="scientific">Rhizophora mucronata</name>
    <name type="common">Asiatic mangrove</name>
    <dbReference type="NCBI Taxonomy" id="61149"/>
    <lineage>
        <taxon>Eukaryota</taxon>
        <taxon>Viridiplantae</taxon>
        <taxon>Streptophyta</taxon>
        <taxon>Embryophyta</taxon>
        <taxon>Tracheophyta</taxon>
        <taxon>Spermatophyta</taxon>
        <taxon>Magnoliopsida</taxon>
        <taxon>eudicotyledons</taxon>
        <taxon>Gunneridae</taxon>
        <taxon>Pentapetalae</taxon>
        <taxon>rosids</taxon>
        <taxon>fabids</taxon>
        <taxon>Malpighiales</taxon>
        <taxon>Rhizophoraceae</taxon>
        <taxon>Rhizophora</taxon>
    </lineage>
</organism>